<dbReference type="Proteomes" id="UP001152622">
    <property type="component" value="Chromosome 18"/>
</dbReference>
<feature type="compositionally biased region" description="Polar residues" evidence="1">
    <location>
        <begin position="1"/>
        <end position="10"/>
    </location>
</feature>
<keyword evidence="3" id="KW-1185">Reference proteome</keyword>
<evidence type="ECO:0000256" key="1">
    <source>
        <dbReference type="SAM" id="MobiDB-lite"/>
    </source>
</evidence>
<feature type="region of interest" description="Disordered" evidence="1">
    <location>
        <begin position="1"/>
        <end position="53"/>
    </location>
</feature>
<name>A0A9Q1EEU8_SYNKA</name>
<dbReference type="EMBL" id="JAINUF010000018">
    <property type="protein sequence ID" value="KAJ8337494.1"/>
    <property type="molecule type" value="Genomic_DNA"/>
</dbReference>
<reference evidence="2" key="1">
    <citation type="journal article" date="2023" name="Science">
        <title>Genome structures resolve the early diversification of teleost fishes.</title>
        <authorList>
            <person name="Parey E."/>
            <person name="Louis A."/>
            <person name="Montfort J."/>
            <person name="Bouchez O."/>
            <person name="Roques C."/>
            <person name="Iampietro C."/>
            <person name="Lluch J."/>
            <person name="Castinel A."/>
            <person name="Donnadieu C."/>
            <person name="Desvignes T."/>
            <person name="Floi Bucao C."/>
            <person name="Jouanno E."/>
            <person name="Wen M."/>
            <person name="Mejri S."/>
            <person name="Dirks R."/>
            <person name="Jansen H."/>
            <person name="Henkel C."/>
            <person name="Chen W.J."/>
            <person name="Zahm M."/>
            <person name="Cabau C."/>
            <person name="Klopp C."/>
            <person name="Thompson A.W."/>
            <person name="Robinson-Rechavi M."/>
            <person name="Braasch I."/>
            <person name="Lecointre G."/>
            <person name="Bobe J."/>
            <person name="Postlethwait J.H."/>
            <person name="Berthelot C."/>
            <person name="Roest Crollius H."/>
            <person name="Guiguen Y."/>
        </authorList>
    </citation>
    <scope>NUCLEOTIDE SEQUENCE</scope>
    <source>
        <strain evidence="2">WJC10195</strain>
    </source>
</reference>
<dbReference type="AlphaFoldDB" id="A0A9Q1EEU8"/>
<organism evidence="2 3">
    <name type="scientific">Synaphobranchus kaupii</name>
    <name type="common">Kaup's arrowtooth eel</name>
    <dbReference type="NCBI Taxonomy" id="118154"/>
    <lineage>
        <taxon>Eukaryota</taxon>
        <taxon>Metazoa</taxon>
        <taxon>Chordata</taxon>
        <taxon>Craniata</taxon>
        <taxon>Vertebrata</taxon>
        <taxon>Euteleostomi</taxon>
        <taxon>Actinopterygii</taxon>
        <taxon>Neopterygii</taxon>
        <taxon>Teleostei</taxon>
        <taxon>Anguilliformes</taxon>
        <taxon>Synaphobranchidae</taxon>
        <taxon>Synaphobranchus</taxon>
    </lineage>
</organism>
<evidence type="ECO:0000313" key="3">
    <source>
        <dbReference type="Proteomes" id="UP001152622"/>
    </source>
</evidence>
<comment type="caution">
    <text evidence="2">The sequence shown here is derived from an EMBL/GenBank/DDBJ whole genome shotgun (WGS) entry which is preliminary data.</text>
</comment>
<evidence type="ECO:0000313" key="2">
    <source>
        <dbReference type="EMBL" id="KAJ8337494.1"/>
    </source>
</evidence>
<proteinExistence type="predicted"/>
<protein>
    <submittedName>
        <fullName evidence="2">Uncharacterized protein</fullName>
    </submittedName>
</protein>
<gene>
    <name evidence="2" type="ORF">SKAU_G00364600</name>
</gene>
<accession>A0A9Q1EEU8</accession>
<sequence>MASASRQVFNGTEGPRVQRPPRSGGKRAYLDDSAYHGSPVTPGHAERPPPPPFHSVHSVKHSFLFPLRREYGFKLIYWTAKWVQDRKSSP</sequence>